<dbReference type="Gene3D" id="3.40.640.10">
    <property type="entry name" value="Type I PLP-dependent aspartate aminotransferase-like (Major domain)"/>
    <property type="match status" value="1"/>
</dbReference>
<proteinExistence type="predicted"/>
<organism evidence="1 2">
    <name type="scientific">Aequitasia blattaphilus</name>
    <dbReference type="NCBI Taxonomy" id="2949332"/>
    <lineage>
        <taxon>Bacteria</taxon>
        <taxon>Bacillati</taxon>
        <taxon>Bacillota</taxon>
        <taxon>Clostridia</taxon>
        <taxon>Lachnospirales</taxon>
        <taxon>Lachnospiraceae</taxon>
        <taxon>Aequitasia</taxon>
    </lineage>
</organism>
<dbReference type="InterPro" id="IPR015424">
    <property type="entry name" value="PyrdxlP-dep_Trfase"/>
</dbReference>
<dbReference type="InterPro" id="IPR015421">
    <property type="entry name" value="PyrdxlP-dep_Trfase_major"/>
</dbReference>
<sequence length="77" mass="8657">MLYLSEPTELGSLYSRKELLDLSAVCKKYHLLFYIDGARLGYGLASPSCDFDLPFLAQICDAFILAAPRLAPYLEKH</sequence>
<gene>
    <name evidence="1" type="ORF">NK125_07985</name>
</gene>
<protein>
    <submittedName>
        <fullName evidence="1">Uncharacterized protein</fullName>
    </submittedName>
</protein>
<comment type="caution">
    <text evidence="1">The sequence shown here is derived from an EMBL/GenBank/DDBJ whole genome shotgun (WGS) entry which is preliminary data.</text>
</comment>
<dbReference type="EMBL" id="JAMZFW010000010">
    <property type="protein sequence ID" value="MCP1102347.1"/>
    <property type="molecule type" value="Genomic_DNA"/>
</dbReference>
<dbReference type="RefSeq" id="WP_262066134.1">
    <property type="nucleotide sequence ID" value="NZ_JAMXOD010000010.1"/>
</dbReference>
<evidence type="ECO:0000313" key="2">
    <source>
        <dbReference type="Proteomes" id="UP001523566"/>
    </source>
</evidence>
<dbReference type="SUPFAM" id="SSF53383">
    <property type="entry name" value="PLP-dependent transferases"/>
    <property type="match status" value="1"/>
</dbReference>
<accession>A0ABT1EBN5</accession>
<name>A0ABT1EBN5_9FIRM</name>
<evidence type="ECO:0000313" key="1">
    <source>
        <dbReference type="EMBL" id="MCP1102347.1"/>
    </source>
</evidence>
<dbReference type="Proteomes" id="UP001523566">
    <property type="component" value="Unassembled WGS sequence"/>
</dbReference>
<keyword evidence="2" id="KW-1185">Reference proteome</keyword>
<reference evidence="1 2" key="1">
    <citation type="journal article" date="2022" name="Genome Biol. Evol.">
        <title>Host diet, physiology and behaviors set the stage for Lachnospiraceae cladogenesis.</title>
        <authorList>
            <person name="Vera-Ponce De Leon A."/>
            <person name="Schneider M."/>
            <person name="Jahnes B.C."/>
            <person name="Sadowski V."/>
            <person name="Camuy-Velez L.A."/>
            <person name="Duan J."/>
            <person name="Sabree Z.L."/>
        </authorList>
    </citation>
    <scope>NUCLEOTIDE SEQUENCE [LARGE SCALE GENOMIC DNA]</scope>
    <source>
        <strain evidence="1 2">PAL113</strain>
    </source>
</reference>